<protein>
    <submittedName>
        <fullName evidence="1">Uncharacterized protein</fullName>
    </submittedName>
</protein>
<gene>
    <name evidence="1" type="ORF">D7M11_35220</name>
</gene>
<dbReference type="RefSeq" id="WP_120751949.1">
    <property type="nucleotide sequence ID" value="NZ_RBAH01000051.1"/>
</dbReference>
<name>A0A3B0AMR2_9BACL</name>
<proteinExistence type="predicted"/>
<dbReference type="Proteomes" id="UP000282311">
    <property type="component" value="Unassembled WGS sequence"/>
</dbReference>
<dbReference type="AlphaFoldDB" id="A0A3B0AMR2"/>
<comment type="caution">
    <text evidence="1">The sequence shown here is derived from an EMBL/GenBank/DDBJ whole genome shotgun (WGS) entry which is preliminary data.</text>
</comment>
<organism evidence="1 2">
    <name type="scientific">Paenibacillus ginsengarvi</name>
    <dbReference type="NCBI Taxonomy" id="400777"/>
    <lineage>
        <taxon>Bacteria</taxon>
        <taxon>Bacillati</taxon>
        <taxon>Bacillota</taxon>
        <taxon>Bacilli</taxon>
        <taxon>Bacillales</taxon>
        <taxon>Paenibacillaceae</taxon>
        <taxon>Paenibacillus</taxon>
    </lineage>
</organism>
<keyword evidence="2" id="KW-1185">Reference proteome</keyword>
<reference evidence="1 2" key="1">
    <citation type="journal article" date="2007" name="Int. J. Syst. Evol. Microbiol.">
        <title>Paenibacillus ginsengarvi sp. nov., isolated from soil from ginseng cultivation.</title>
        <authorList>
            <person name="Yoon M.H."/>
            <person name="Ten L.N."/>
            <person name="Im W.T."/>
        </authorList>
    </citation>
    <scope>NUCLEOTIDE SEQUENCE [LARGE SCALE GENOMIC DNA]</scope>
    <source>
        <strain evidence="1 2">KCTC 13059</strain>
    </source>
</reference>
<evidence type="ECO:0000313" key="1">
    <source>
        <dbReference type="EMBL" id="RKN61928.1"/>
    </source>
</evidence>
<dbReference type="Gene3D" id="2.60.120.260">
    <property type="entry name" value="Galactose-binding domain-like"/>
    <property type="match status" value="1"/>
</dbReference>
<sequence>MLRIKHLDRHGGSVEDRSVIGDPVVYYSGTWTTTRNDDRLIGSSAVTATSNGACAEIPFYRGRAQLLGVRFNTHGKAAIYIDGVYHSTVDNYRASWKAQEIIFDTGT</sequence>
<dbReference type="EMBL" id="RBAH01000051">
    <property type="protein sequence ID" value="RKN61928.1"/>
    <property type="molecule type" value="Genomic_DNA"/>
</dbReference>
<evidence type="ECO:0000313" key="2">
    <source>
        <dbReference type="Proteomes" id="UP000282311"/>
    </source>
</evidence>
<dbReference type="OrthoDB" id="3291519at2"/>
<accession>A0A3B0AMR2</accession>